<comment type="subcellular location">
    <subcellularLocation>
        <location evidence="1">Membrane</location>
        <topology evidence="1">Single-pass membrane protein</topology>
    </subcellularLocation>
</comment>
<sequence>MRTTTFWSAASSLLAVLATSATAAAAATTATTSLRIAIPASQHLQNPSSLPPSTHATLTTLGRAVLSAPLNAANQFVFDNVTAGSYLADIHCPLFGFAPLRVDVGPFEDALKVQVWETYRGNDWENKGEEIPARKVGAGSLRGGVYEARLVGRKVYFQERASFSIMSILKNPMILMGIVSLAMFIGVPKLIESMDPETRAEFEAQRRENPVATLMSGGTPGGGGAAASGPNFDVAGFLSGHSANKGGARTPSPAPPADVVGDAAPVSSSSAGEAGAGKNGKKRK</sequence>
<dbReference type="OrthoDB" id="27095at2759"/>
<keyword evidence="2 7" id="KW-0812">Transmembrane</keyword>
<feature type="compositionally biased region" description="Low complexity" evidence="6">
    <location>
        <begin position="257"/>
        <end position="273"/>
    </location>
</feature>
<dbReference type="Pfam" id="PF09430">
    <property type="entry name" value="EMC7_beta-sandw"/>
    <property type="match status" value="1"/>
</dbReference>
<name>A0A136JIJ4_9PEZI</name>
<dbReference type="PANTHER" id="PTHR13605:SF4">
    <property type="entry name" value="ER MEMBRANE PROTEIN COMPLEX SUBUNIT 7"/>
    <property type="match status" value="1"/>
</dbReference>
<evidence type="ECO:0000256" key="3">
    <source>
        <dbReference type="ARBA" id="ARBA00022729"/>
    </source>
</evidence>
<organism evidence="10 11">
    <name type="scientific">Microdochium bolleyi</name>
    <dbReference type="NCBI Taxonomy" id="196109"/>
    <lineage>
        <taxon>Eukaryota</taxon>
        <taxon>Fungi</taxon>
        <taxon>Dikarya</taxon>
        <taxon>Ascomycota</taxon>
        <taxon>Pezizomycotina</taxon>
        <taxon>Sordariomycetes</taxon>
        <taxon>Xylariomycetidae</taxon>
        <taxon>Xylariales</taxon>
        <taxon>Microdochiaceae</taxon>
        <taxon>Microdochium</taxon>
    </lineage>
</organism>
<feature type="chain" id="PRO_5007293859" description="ER membrane protein complex subunit 7 beta-sandwich domain-containing protein" evidence="8">
    <location>
        <begin position="26"/>
        <end position="284"/>
    </location>
</feature>
<keyword evidence="4 7" id="KW-1133">Transmembrane helix</keyword>
<evidence type="ECO:0000256" key="1">
    <source>
        <dbReference type="ARBA" id="ARBA00004167"/>
    </source>
</evidence>
<gene>
    <name evidence="10" type="ORF">Micbo1qcDRAFT_155707</name>
</gene>
<dbReference type="EMBL" id="KQ964245">
    <property type="protein sequence ID" value="KXJ96971.1"/>
    <property type="molecule type" value="Genomic_DNA"/>
</dbReference>
<feature type="signal peptide" evidence="8">
    <location>
        <begin position="1"/>
        <end position="25"/>
    </location>
</feature>
<reference evidence="11" key="1">
    <citation type="submission" date="2016-02" db="EMBL/GenBank/DDBJ databases">
        <title>Draft genome sequence of Microdochium bolleyi, a fungal endophyte of beachgrass.</title>
        <authorList>
            <consortium name="DOE Joint Genome Institute"/>
            <person name="David A.S."/>
            <person name="May G."/>
            <person name="Haridas S."/>
            <person name="Lim J."/>
            <person name="Wang M."/>
            <person name="Labutti K."/>
            <person name="Lipzen A."/>
            <person name="Barry K."/>
            <person name="Grigoriev I.V."/>
        </authorList>
    </citation>
    <scope>NUCLEOTIDE SEQUENCE [LARGE SCALE GENOMIC DNA]</scope>
    <source>
        <strain evidence="11">J235TASD1</strain>
    </source>
</reference>
<dbReference type="InterPro" id="IPR039163">
    <property type="entry name" value="EMC7"/>
</dbReference>
<dbReference type="AlphaFoldDB" id="A0A136JIJ4"/>
<feature type="region of interest" description="Disordered" evidence="6">
    <location>
        <begin position="204"/>
        <end position="226"/>
    </location>
</feature>
<keyword evidence="3 8" id="KW-0732">Signal</keyword>
<evidence type="ECO:0000256" key="7">
    <source>
        <dbReference type="SAM" id="Phobius"/>
    </source>
</evidence>
<dbReference type="InParanoid" id="A0A136JIJ4"/>
<evidence type="ECO:0000313" key="11">
    <source>
        <dbReference type="Proteomes" id="UP000070501"/>
    </source>
</evidence>
<feature type="region of interest" description="Disordered" evidence="6">
    <location>
        <begin position="238"/>
        <end position="284"/>
    </location>
</feature>
<protein>
    <recommendedName>
        <fullName evidence="9">ER membrane protein complex subunit 7 beta-sandwich domain-containing protein</fullName>
    </recommendedName>
</protein>
<evidence type="ECO:0000256" key="8">
    <source>
        <dbReference type="SAM" id="SignalP"/>
    </source>
</evidence>
<keyword evidence="5 7" id="KW-0472">Membrane</keyword>
<dbReference type="Proteomes" id="UP000070501">
    <property type="component" value="Unassembled WGS sequence"/>
</dbReference>
<keyword evidence="11" id="KW-1185">Reference proteome</keyword>
<evidence type="ECO:0000256" key="2">
    <source>
        <dbReference type="ARBA" id="ARBA00022692"/>
    </source>
</evidence>
<dbReference type="GO" id="GO:0072546">
    <property type="term" value="C:EMC complex"/>
    <property type="evidence" value="ECO:0007669"/>
    <property type="project" value="TreeGrafter"/>
</dbReference>
<evidence type="ECO:0000256" key="4">
    <source>
        <dbReference type="ARBA" id="ARBA00022989"/>
    </source>
</evidence>
<accession>A0A136JIJ4</accession>
<evidence type="ECO:0000313" key="10">
    <source>
        <dbReference type="EMBL" id="KXJ96971.1"/>
    </source>
</evidence>
<evidence type="ECO:0000256" key="5">
    <source>
        <dbReference type="ARBA" id="ARBA00023136"/>
    </source>
</evidence>
<feature type="domain" description="ER membrane protein complex subunit 7 beta-sandwich" evidence="9">
    <location>
        <begin position="46"/>
        <end position="176"/>
    </location>
</feature>
<dbReference type="PANTHER" id="PTHR13605">
    <property type="entry name" value="ER MEMBRANE PROTEIN COMPLEX SUBUNIT 7"/>
    <property type="match status" value="1"/>
</dbReference>
<evidence type="ECO:0000256" key="6">
    <source>
        <dbReference type="SAM" id="MobiDB-lite"/>
    </source>
</evidence>
<proteinExistence type="predicted"/>
<feature type="transmembrane region" description="Helical" evidence="7">
    <location>
        <begin position="173"/>
        <end position="191"/>
    </location>
</feature>
<dbReference type="STRING" id="196109.A0A136JIJ4"/>
<evidence type="ECO:0000259" key="9">
    <source>
        <dbReference type="Pfam" id="PF09430"/>
    </source>
</evidence>
<dbReference type="InterPro" id="IPR019008">
    <property type="entry name" value="Beta_sandwich_EMC7"/>
</dbReference>